<dbReference type="EMBL" id="AUZM01000064">
    <property type="protein sequence ID" value="ERT05220.1"/>
    <property type="molecule type" value="Genomic_DNA"/>
</dbReference>
<keyword evidence="2" id="KW-1185">Reference proteome</keyword>
<comment type="caution">
    <text evidence="1">The sequence shown here is derived from an EMBL/GenBank/DDBJ whole genome shotgun (WGS) entry which is preliminary data.</text>
</comment>
<dbReference type="AlphaFoldDB" id="U7QDW4"/>
<gene>
    <name evidence="1" type="ORF">M595_4829</name>
</gene>
<protein>
    <submittedName>
        <fullName evidence="1">Uncharacterized protein</fullName>
    </submittedName>
</protein>
<proteinExistence type="predicted"/>
<dbReference type="Proteomes" id="UP000017127">
    <property type="component" value="Unassembled WGS sequence"/>
</dbReference>
<evidence type="ECO:0000313" key="1">
    <source>
        <dbReference type="EMBL" id="ERT05220.1"/>
    </source>
</evidence>
<evidence type="ECO:0000313" key="2">
    <source>
        <dbReference type="Proteomes" id="UP000017127"/>
    </source>
</evidence>
<organism evidence="1 2">
    <name type="scientific">Lyngbya aestuarii BL J</name>
    <dbReference type="NCBI Taxonomy" id="1348334"/>
    <lineage>
        <taxon>Bacteria</taxon>
        <taxon>Bacillati</taxon>
        <taxon>Cyanobacteriota</taxon>
        <taxon>Cyanophyceae</taxon>
        <taxon>Oscillatoriophycideae</taxon>
        <taxon>Oscillatoriales</taxon>
        <taxon>Microcoleaceae</taxon>
        <taxon>Lyngbya</taxon>
    </lineage>
</organism>
<accession>U7QDW4</accession>
<sequence length="43" mass="4936">MGRQIRVNITSSVSELFDRRKELEKKAARFSLARVSTSVDTHD</sequence>
<reference evidence="1 2" key="1">
    <citation type="journal article" date="2013" name="Front. Microbiol.">
        <title>Comparative genomic analyses of the cyanobacterium, Lyngbya aestuarii BL J, a powerful hydrogen producer.</title>
        <authorList>
            <person name="Kothari A."/>
            <person name="Vaughn M."/>
            <person name="Garcia-Pichel F."/>
        </authorList>
    </citation>
    <scope>NUCLEOTIDE SEQUENCE [LARGE SCALE GENOMIC DNA]</scope>
    <source>
        <strain evidence="1 2">BL J</strain>
    </source>
</reference>
<name>U7QDW4_9CYAN</name>